<accession>A0AA35SGS3</accession>
<evidence type="ECO:0000313" key="3">
    <source>
        <dbReference type="EMBL" id="CAI8028381.1"/>
    </source>
</evidence>
<gene>
    <name evidence="3" type="ORF">GBAR_LOCUS16195</name>
</gene>
<dbReference type="InterPro" id="IPR036526">
    <property type="entry name" value="C-N_Hydrolase_sf"/>
</dbReference>
<dbReference type="GO" id="GO:0050126">
    <property type="term" value="F:N-carbamoylputrescine amidase activity"/>
    <property type="evidence" value="ECO:0007669"/>
    <property type="project" value="TreeGrafter"/>
</dbReference>
<keyword evidence="1 3" id="KW-0378">Hydrolase</keyword>
<proteinExistence type="predicted"/>
<dbReference type="PANTHER" id="PTHR43674:SF2">
    <property type="entry name" value="BETA-UREIDOPROPIONASE"/>
    <property type="match status" value="1"/>
</dbReference>
<name>A0AA35SGS3_GEOBA</name>
<evidence type="ECO:0000313" key="4">
    <source>
        <dbReference type="Proteomes" id="UP001174909"/>
    </source>
</evidence>
<keyword evidence="4" id="KW-1185">Reference proteome</keyword>
<dbReference type="Proteomes" id="UP001174909">
    <property type="component" value="Unassembled WGS sequence"/>
</dbReference>
<sequence>MTDERRLDIAAFQGSTVDGECNLPTMKEQVSKAVAVGAELLIFPELFLTGYQVPGEEMKRLAEERDGPSFRELSRTAKESNIAVLYGYPEVDRSSGAPVYYNSAQLIDRGGTSLVNYRKTHLWIDEDGYEKIFTPGDSLSKVVECCGVKIGILICFDLEFPECARSLAVDGAELVVIPTAISTRLPADLSEKIPSVVIPTRACENRVHVVSVNHGGDDFQGHSVCCDCNGDVVVQAGSNKQLLFFTIYPSLPPVYDYLTKRRPHIYDNKP</sequence>
<protein>
    <submittedName>
        <fullName evidence="3">Hydrolase in pqqF 5'region</fullName>
    </submittedName>
</protein>
<dbReference type="Pfam" id="PF00795">
    <property type="entry name" value="CN_hydrolase"/>
    <property type="match status" value="1"/>
</dbReference>
<evidence type="ECO:0000259" key="2">
    <source>
        <dbReference type="PROSITE" id="PS50263"/>
    </source>
</evidence>
<dbReference type="SUPFAM" id="SSF56317">
    <property type="entry name" value="Carbon-nitrogen hydrolase"/>
    <property type="match status" value="1"/>
</dbReference>
<dbReference type="InterPro" id="IPR050345">
    <property type="entry name" value="Aliph_Amidase/BUP"/>
</dbReference>
<organism evidence="3 4">
    <name type="scientific">Geodia barretti</name>
    <name type="common">Barrett's horny sponge</name>
    <dbReference type="NCBI Taxonomy" id="519541"/>
    <lineage>
        <taxon>Eukaryota</taxon>
        <taxon>Metazoa</taxon>
        <taxon>Porifera</taxon>
        <taxon>Demospongiae</taxon>
        <taxon>Heteroscleromorpha</taxon>
        <taxon>Tetractinellida</taxon>
        <taxon>Astrophorina</taxon>
        <taxon>Geodiidae</taxon>
        <taxon>Geodia</taxon>
    </lineage>
</organism>
<dbReference type="PROSITE" id="PS50263">
    <property type="entry name" value="CN_HYDROLASE"/>
    <property type="match status" value="1"/>
</dbReference>
<dbReference type="GO" id="GO:0033388">
    <property type="term" value="P:putrescine biosynthetic process from arginine"/>
    <property type="evidence" value="ECO:0007669"/>
    <property type="project" value="TreeGrafter"/>
</dbReference>
<comment type="caution">
    <text evidence="3">The sequence shown here is derived from an EMBL/GenBank/DDBJ whole genome shotgun (WGS) entry which is preliminary data.</text>
</comment>
<reference evidence="3" key="1">
    <citation type="submission" date="2023-03" db="EMBL/GenBank/DDBJ databases">
        <authorList>
            <person name="Steffen K."/>
            <person name="Cardenas P."/>
        </authorList>
    </citation>
    <scope>NUCLEOTIDE SEQUENCE</scope>
</reference>
<dbReference type="PANTHER" id="PTHR43674">
    <property type="entry name" value="NITRILASE C965.09-RELATED"/>
    <property type="match status" value="1"/>
</dbReference>
<dbReference type="Gene3D" id="3.60.110.10">
    <property type="entry name" value="Carbon-nitrogen hydrolase"/>
    <property type="match status" value="1"/>
</dbReference>
<feature type="domain" description="CN hydrolase" evidence="2">
    <location>
        <begin position="5"/>
        <end position="249"/>
    </location>
</feature>
<evidence type="ECO:0000256" key="1">
    <source>
        <dbReference type="ARBA" id="ARBA00022801"/>
    </source>
</evidence>
<dbReference type="EMBL" id="CASHTH010002329">
    <property type="protein sequence ID" value="CAI8028381.1"/>
    <property type="molecule type" value="Genomic_DNA"/>
</dbReference>
<dbReference type="AlphaFoldDB" id="A0AA35SGS3"/>
<dbReference type="InterPro" id="IPR003010">
    <property type="entry name" value="C-N_Hydrolase"/>
</dbReference>